<accession>A0AA88UE33</accession>
<reference evidence="1" key="1">
    <citation type="submission" date="2022-12" db="EMBL/GenBank/DDBJ databases">
        <title>Draft genome assemblies for two species of Escallonia (Escalloniales).</title>
        <authorList>
            <person name="Chanderbali A."/>
            <person name="Dervinis C."/>
            <person name="Anghel I."/>
            <person name="Soltis D."/>
            <person name="Soltis P."/>
            <person name="Zapata F."/>
        </authorList>
    </citation>
    <scope>NUCLEOTIDE SEQUENCE</scope>
    <source>
        <strain evidence="1">UCBG92.1500</strain>
        <tissue evidence="1">Leaf</tissue>
    </source>
</reference>
<gene>
    <name evidence="1" type="ORF">RJ640_006705</name>
</gene>
<comment type="caution">
    <text evidence="1">The sequence shown here is derived from an EMBL/GenBank/DDBJ whole genome shotgun (WGS) entry which is preliminary data.</text>
</comment>
<name>A0AA88UE33_9ASTE</name>
<organism evidence="1 2">
    <name type="scientific">Escallonia rubra</name>
    <dbReference type="NCBI Taxonomy" id="112253"/>
    <lineage>
        <taxon>Eukaryota</taxon>
        <taxon>Viridiplantae</taxon>
        <taxon>Streptophyta</taxon>
        <taxon>Embryophyta</taxon>
        <taxon>Tracheophyta</taxon>
        <taxon>Spermatophyta</taxon>
        <taxon>Magnoliopsida</taxon>
        <taxon>eudicotyledons</taxon>
        <taxon>Gunneridae</taxon>
        <taxon>Pentapetalae</taxon>
        <taxon>asterids</taxon>
        <taxon>campanulids</taxon>
        <taxon>Escalloniales</taxon>
        <taxon>Escalloniaceae</taxon>
        <taxon>Escallonia</taxon>
    </lineage>
</organism>
<keyword evidence="2" id="KW-1185">Reference proteome</keyword>
<proteinExistence type="predicted"/>
<evidence type="ECO:0000313" key="2">
    <source>
        <dbReference type="Proteomes" id="UP001187471"/>
    </source>
</evidence>
<dbReference type="EMBL" id="JAVXUO010001856">
    <property type="protein sequence ID" value="KAK2978586.1"/>
    <property type="molecule type" value="Genomic_DNA"/>
</dbReference>
<dbReference type="AlphaFoldDB" id="A0AA88UE33"/>
<evidence type="ECO:0000313" key="1">
    <source>
        <dbReference type="EMBL" id="KAK2978586.1"/>
    </source>
</evidence>
<sequence>MSALVAQLQLFSGIHCICSRSLPSSVNRASSQMSENVEELPSQGLEYIGVGCSFEPDLCEEKLVCLSTIGKISIGPIEIKCAFCFQFFVLLEIILGSRAIRTRTVDLLGKTDQTYYYQNDLNCFKDPTCIFCALGSFSN</sequence>
<protein>
    <submittedName>
        <fullName evidence="1">Uncharacterized protein</fullName>
    </submittedName>
</protein>
<dbReference type="Proteomes" id="UP001187471">
    <property type="component" value="Unassembled WGS sequence"/>
</dbReference>